<dbReference type="GO" id="GO:0016226">
    <property type="term" value="P:iron-sulfur cluster assembly"/>
    <property type="evidence" value="ECO:0007669"/>
    <property type="project" value="InterPro"/>
</dbReference>
<dbReference type="GO" id="GO:0005506">
    <property type="term" value="F:iron ion binding"/>
    <property type="evidence" value="ECO:0007669"/>
    <property type="project" value="InterPro"/>
</dbReference>
<proteinExistence type="predicted"/>
<keyword evidence="2" id="KW-1185">Reference proteome</keyword>
<comment type="caution">
    <text evidence="1">The sequence shown here is derived from an EMBL/GenBank/DDBJ whole genome shotgun (WGS) entry which is preliminary data.</text>
</comment>
<accession>A0A841LRH9</accession>
<gene>
    <name evidence="1" type="ORF">FHS77_000018</name>
</gene>
<dbReference type="RefSeq" id="WP_184218224.1">
    <property type="nucleotide sequence ID" value="NZ_JACIIU010000001.1"/>
</dbReference>
<dbReference type="Gene3D" id="3.90.1010.10">
    <property type="match status" value="1"/>
</dbReference>
<protein>
    <submittedName>
        <fullName evidence="1">NifU-like protein involved in Fe-S cluster formation</fullName>
    </submittedName>
</protein>
<dbReference type="EMBL" id="JACIIU010000001">
    <property type="protein sequence ID" value="MBB6259510.1"/>
    <property type="molecule type" value="Genomic_DNA"/>
</dbReference>
<evidence type="ECO:0000313" key="1">
    <source>
        <dbReference type="EMBL" id="MBB6259510.1"/>
    </source>
</evidence>
<dbReference type="CDD" id="cd06664">
    <property type="entry name" value="IscU_like"/>
    <property type="match status" value="1"/>
</dbReference>
<dbReference type="Proteomes" id="UP000555393">
    <property type="component" value="Unassembled WGS sequence"/>
</dbReference>
<organism evidence="1 2">
    <name type="scientific">Paenochrobactrum gallinarii</name>
    <dbReference type="NCBI Taxonomy" id="643673"/>
    <lineage>
        <taxon>Bacteria</taxon>
        <taxon>Pseudomonadati</taxon>
        <taxon>Pseudomonadota</taxon>
        <taxon>Alphaproteobacteria</taxon>
        <taxon>Hyphomicrobiales</taxon>
        <taxon>Brucellaceae</taxon>
        <taxon>Paenochrobactrum</taxon>
    </lineage>
</organism>
<evidence type="ECO:0000313" key="2">
    <source>
        <dbReference type="Proteomes" id="UP000555393"/>
    </source>
</evidence>
<dbReference type="AlphaFoldDB" id="A0A841LRH9"/>
<dbReference type="SUPFAM" id="SSF82649">
    <property type="entry name" value="SufE/NifU"/>
    <property type="match status" value="1"/>
</dbReference>
<dbReference type="GO" id="GO:0051536">
    <property type="term" value="F:iron-sulfur cluster binding"/>
    <property type="evidence" value="ECO:0007669"/>
    <property type="project" value="InterPro"/>
</dbReference>
<reference evidence="1 2" key="1">
    <citation type="submission" date="2020-08" db="EMBL/GenBank/DDBJ databases">
        <title>Genomic Encyclopedia of Type Strains, Phase IV (KMG-IV): sequencing the most valuable type-strain genomes for metagenomic binning, comparative biology and taxonomic classification.</title>
        <authorList>
            <person name="Goeker M."/>
        </authorList>
    </citation>
    <scope>NUCLEOTIDE SEQUENCE [LARGE SCALE GENOMIC DNA]</scope>
    <source>
        <strain evidence="1 2">DSM 22336</strain>
    </source>
</reference>
<dbReference type="InterPro" id="IPR002871">
    <property type="entry name" value="NIF_FeS_clus_asmbl_NifU_N"/>
</dbReference>
<name>A0A841LRH9_9HYPH</name>
<sequence>MIDDLYNQRILEFAGSISKTERLEQPQATAKAHSKLCGSTIIVDLDVADGIVSSFGQDVKACALGQATASVMARTIIGATPEELKALRECMYEMLKNNGEAPQGRFDDFKYFAPVREYRARHASTLLVFDAVVDCLTQIEQAG</sequence>